<dbReference type="InterPro" id="IPR000917">
    <property type="entry name" value="Sulfatase_N"/>
</dbReference>
<keyword evidence="11" id="KW-0378">Hydrolase</keyword>
<dbReference type="Proteomes" id="UP000587991">
    <property type="component" value="Unassembled WGS sequence"/>
</dbReference>
<evidence type="ECO:0000256" key="6">
    <source>
        <dbReference type="PIRSR" id="PIRSR005091-1"/>
    </source>
</evidence>
<feature type="binding site" evidence="8">
    <location>
        <position position="502"/>
    </location>
    <ligand>
        <name>Mn(2+)</name>
        <dbReference type="ChEBI" id="CHEBI:29035"/>
    </ligand>
</feature>
<protein>
    <submittedName>
        <fullName evidence="11">Sulfatase-like hydrolase/transferase</fullName>
    </submittedName>
</protein>
<dbReference type="CDD" id="cd16015">
    <property type="entry name" value="LTA_synthase"/>
    <property type="match status" value="1"/>
</dbReference>
<keyword evidence="4 9" id="KW-1133">Transmembrane helix</keyword>
<dbReference type="InterPro" id="IPR012160">
    <property type="entry name" value="LtaS-like"/>
</dbReference>
<keyword evidence="5 9" id="KW-0472">Membrane</keyword>
<evidence type="ECO:0000313" key="12">
    <source>
        <dbReference type="Proteomes" id="UP000587991"/>
    </source>
</evidence>
<dbReference type="InterPro" id="IPR017850">
    <property type="entry name" value="Alkaline_phosphatase_core_sf"/>
</dbReference>
<accession>A0A847SFL2</accession>
<dbReference type="PANTHER" id="PTHR47371">
    <property type="entry name" value="LIPOTEICHOIC ACID SYNTHASE"/>
    <property type="match status" value="1"/>
</dbReference>
<dbReference type="SUPFAM" id="SSF53649">
    <property type="entry name" value="Alkaline phosphatase-like"/>
    <property type="match status" value="1"/>
</dbReference>
<evidence type="ECO:0000256" key="2">
    <source>
        <dbReference type="ARBA" id="ARBA00022475"/>
    </source>
</evidence>
<keyword evidence="2" id="KW-1003">Cell membrane</keyword>
<feature type="transmembrane region" description="Helical" evidence="9">
    <location>
        <begin position="55"/>
        <end position="78"/>
    </location>
</feature>
<organism evidence="11 12">
    <name type="scientific">Leeia aquatica</name>
    <dbReference type="NCBI Taxonomy" id="2725557"/>
    <lineage>
        <taxon>Bacteria</taxon>
        <taxon>Pseudomonadati</taxon>
        <taxon>Pseudomonadota</taxon>
        <taxon>Betaproteobacteria</taxon>
        <taxon>Neisseriales</taxon>
        <taxon>Leeiaceae</taxon>
        <taxon>Leeia</taxon>
    </lineage>
</organism>
<feature type="domain" description="Sulfatase N-terminal" evidence="10">
    <location>
        <begin position="283"/>
        <end position="552"/>
    </location>
</feature>
<evidence type="ECO:0000256" key="4">
    <source>
        <dbReference type="ARBA" id="ARBA00022989"/>
    </source>
</evidence>
<feature type="transmembrane region" description="Helical" evidence="9">
    <location>
        <begin position="90"/>
        <end position="115"/>
    </location>
</feature>
<keyword evidence="7" id="KW-0479">Metal-binding</keyword>
<feature type="binding site" evidence="8">
    <location>
        <position position="290"/>
    </location>
    <ligand>
        <name>Mn(2+)</name>
        <dbReference type="ChEBI" id="CHEBI:29035"/>
    </ligand>
</feature>
<dbReference type="PIRSF" id="PIRSF005091">
    <property type="entry name" value="Mmb_sulf_HI1246"/>
    <property type="match status" value="1"/>
</dbReference>
<dbReference type="PANTHER" id="PTHR47371:SF3">
    <property type="entry name" value="PHOSPHOGLYCEROL TRANSFERASE I"/>
    <property type="match status" value="1"/>
</dbReference>
<feature type="binding site" evidence="8">
    <location>
        <position position="330"/>
    </location>
    <ligand>
        <name>Mn(2+)</name>
        <dbReference type="ChEBI" id="CHEBI:29035"/>
    </ligand>
</feature>
<keyword evidence="12" id="KW-1185">Reference proteome</keyword>
<evidence type="ECO:0000313" key="11">
    <source>
        <dbReference type="EMBL" id="NLR74742.1"/>
    </source>
</evidence>
<evidence type="ECO:0000256" key="8">
    <source>
        <dbReference type="PIRSR" id="PIRSR005091-3"/>
    </source>
</evidence>
<dbReference type="GO" id="GO:0016787">
    <property type="term" value="F:hydrolase activity"/>
    <property type="evidence" value="ECO:0007669"/>
    <property type="project" value="UniProtKB-KW"/>
</dbReference>
<keyword evidence="3 9" id="KW-0812">Transmembrane</keyword>
<dbReference type="GO" id="GO:0046872">
    <property type="term" value="F:metal ion binding"/>
    <property type="evidence" value="ECO:0007669"/>
    <property type="project" value="UniProtKB-KW"/>
</dbReference>
<keyword evidence="7" id="KW-0464">Manganese</keyword>
<dbReference type="GO" id="GO:0005886">
    <property type="term" value="C:plasma membrane"/>
    <property type="evidence" value="ECO:0007669"/>
    <property type="project" value="UniProtKB-SubCell"/>
</dbReference>
<gene>
    <name evidence="11" type="ORF">HF682_06165</name>
</gene>
<feature type="binding site" evidence="7">
    <location>
        <position position="448"/>
    </location>
    <ligand>
        <name>substrate</name>
    </ligand>
</feature>
<keyword evidence="11" id="KW-0808">Transferase</keyword>
<comment type="caution">
    <text evidence="11">The sequence shown here is derived from an EMBL/GenBank/DDBJ whole genome shotgun (WGS) entry which is preliminary data.</text>
</comment>
<dbReference type="Gene3D" id="3.40.720.10">
    <property type="entry name" value="Alkaline Phosphatase, subunit A"/>
    <property type="match status" value="1"/>
</dbReference>
<evidence type="ECO:0000256" key="7">
    <source>
        <dbReference type="PIRSR" id="PIRSR005091-2"/>
    </source>
</evidence>
<proteinExistence type="predicted"/>
<dbReference type="RefSeq" id="WP_168876332.1">
    <property type="nucleotide sequence ID" value="NZ_JABAIM010000001.1"/>
</dbReference>
<feature type="binding site" evidence="8">
    <location>
        <position position="501"/>
    </location>
    <ligand>
        <name>Mn(2+)</name>
        <dbReference type="ChEBI" id="CHEBI:29035"/>
    </ligand>
</feature>
<sequence>MLKEKQSRLLANRFGPLVVLAALLLGLSLLTRIALLVLAHANMDWSPLNLLRVFGVGLFFDLVALSYFMIPLVVYLWLMPDRWYRHRIQTWWLQLSFVGLVFLLLFTAAGEWVFWGEFGSRFNFIAVDYLLYTQEVVRNIQESYPVGAILSGLLLVALVLIWLCRPALRPSWQQASRWQARTGVAALLLLLPVLSYWLVDYKQKDLSSNTVVNQLSGNGIYEFFAANRNNELDYATFYASEPDEKVLRRLRTLLKTPESTFISEDPRQLARTVRYPGPEKRMNVVLISVESLSADFMASFGNTQGITPQLDALAKQSLMYTNLYASGTRTVRGLEALSLALPPTPGQSIVRRPDNENLFSLGYVFRSKGYDSQFLYGGYGYFDNMNHFFGSNSYRVVDRTALSDKDVHFENVWGVADEDLFTLALRQMDQSVAGGKPFFSHIMTTSNHRPFTYPAGRIDIPPDSKSREGGVKYTDWAIGDFIRRAQKKPWFDNTLFVITADHCASSAGKTDLPVDRYHIPLMVYAPKVIQPGVMPRLMAQVDLAPTLLGLLNFSYTSHFFGYDIATLEPGRERIFIATYQDIGYLKDGKLAILSPRKQVKTVLPNFSDGSAVGLPDDPALRDDAIAWYQGASYLFRNKTSRLPPLP</sequence>
<feature type="active site" evidence="6">
    <location>
        <position position="330"/>
    </location>
</feature>
<dbReference type="InterPro" id="IPR050448">
    <property type="entry name" value="OpgB/LTA_synthase_biosynth"/>
</dbReference>
<dbReference type="AlphaFoldDB" id="A0A847SFL2"/>
<feature type="transmembrane region" description="Helical" evidence="9">
    <location>
        <begin position="180"/>
        <end position="199"/>
    </location>
</feature>
<evidence type="ECO:0000256" key="9">
    <source>
        <dbReference type="SAM" id="Phobius"/>
    </source>
</evidence>
<dbReference type="Pfam" id="PF00884">
    <property type="entry name" value="Sulfatase"/>
    <property type="match status" value="1"/>
</dbReference>
<reference evidence="11 12" key="1">
    <citation type="submission" date="2020-04" db="EMBL/GenBank/DDBJ databases">
        <title>Draft genome of Leeia sp. IMCC25680.</title>
        <authorList>
            <person name="Song J."/>
            <person name="Cho J.-C."/>
        </authorList>
    </citation>
    <scope>NUCLEOTIDE SEQUENCE [LARGE SCALE GENOMIC DNA]</scope>
    <source>
        <strain evidence="11 12">IMCC25680</strain>
    </source>
</reference>
<evidence type="ECO:0000259" key="10">
    <source>
        <dbReference type="Pfam" id="PF00884"/>
    </source>
</evidence>
<evidence type="ECO:0000256" key="1">
    <source>
        <dbReference type="ARBA" id="ARBA00004651"/>
    </source>
</evidence>
<dbReference type="EMBL" id="JABAIM010000001">
    <property type="protein sequence ID" value="NLR74742.1"/>
    <property type="molecule type" value="Genomic_DNA"/>
</dbReference>
<evidence type="ECO:0000256" key="5">
    <source>
        <dbReference type="ARBA" id="ARBA00023136"/>
    </source>
</evidence>
<dbReference type="GO" id="GO:0016740">
    <property type="term" value="F:transferase activity"/>
    <property type="evidence" value="ECO:0007669"/>
    <property type="project" value="UniProtKB-KW"/>
</dbReference>
<feature type="transmembrane region" description="Helical" evidence="9">
    <location>
        <begin position="146"/>
        <end position="168"/>
    </location>
</feature>
<dbReference type="Gene3D" id="3.30.1120.80">
    <property type="match status" value="1"/>
</dbReference>
<evidence type="ECO:0000256" key="3">
    <source>
        <dbReference type="ARBA" id="ARBA00022692"/>
    </source>
</evidence>
<name>A0A847SFL2_9NEIS</name>
<comment type="subcellular location">
    <subcellularLocation>
        <location evidence="1">Cell membrane</location>
        <topology evidence="1">Multi-pass membrane protein</topology>
    </subcellularLocation>
</comment>